<proteinExistence type="predicted"/>
<accession>A0A9Q1J7G4</accession>
<keyword evidence="2" id="KW-1185">Reference proteome</keyword>
<protein>
    <submittedName>
        <fullName evidence="1">Uncharacterized protein</fullName>
    </submittedName>
</protein>
<sequence length="127" mass="13670">MLDHRKLPSTTALASTPSCGCFTRRAQEIMSVQFCGPGRVVTRLSLSQFRQSFYLCPVRARNERSACLSDDAPSPCPSRRRAATDDLSAPVAGAVAVCGVALLMLQPVSSIYRSALRSSGRTASRPH</sequence>
<dbReference type="AlphaFoldDB" id="A0A9Q1J7G4"/>
<name>A0A9Q1J7G4_SYNKA</name>
<organism evidence="1 2">
    <name type="scientific">Synaphobranchus kaupii</name>
    <name type="common">Kaup's arrowtooth eel</name>
    <dbReference type="NCBI Taxonomy" id="118154"/>
    <lineage>
        <taxon>Eukaryota</taxon>
        <taxon>Metazoa</taxon>
        <taxon>Chordata</taxon>
        <taxon>Craniata</taxon>
        <taxon>Vertebrata</taxon>
        <taxon>Euteleostomi</taxon>
        <taxon>Actinopterygii</taxon>
        <taxon>Neopterygii</taxon>
        <taxon>Teleostei</taxon>
        <taxon>Anguilliformes</taxon>
        <taxon>Synaphobranchidae</taxon>
        <taxon>Synaphobranchus</taxon>
    </lineage>
</organism>
<dbReference type="Proteomes" id="UP001152622">
    <property type="component" value="Chromosome 3"/>
</dbReference>
<comment type="caution">
    <text evidence="1">The sequence shown here is derived from an EMBL/GenBank/DDBJ whole genome shotgun (WGS) entry which is preliminary data.</text>
</comment>
<gene>
    <name evidence="1" type="ORF">SKAU_G00104720</name>
</gene>
<dbReference type="EMBL" id="JAINUF010000003">
    <property type="protein sequence ID" value="KAJ8370444.1"/>
    <property type="molecule type" value="Genomic_DNA"/>
</dbReference>
<evidence type="ECO:0000313" key="1">
    <source>
        <dbReference type="EMBL" id="KAJ8370444.1"/>
    </source>
</evidence>
<evidence type="ECO:0000313" key="2">
    <source>
        <dbReference type="Proteomes" id="UP001152622"/>
    </source>
</evidence>
<reference evidence="1" key="1">
    <citation type="journal article" date="2023" name="Science">
        <title>Genome structures resolve the early diversification of teleost fishes.</title>
        <authorList>
            <person name="Parey E."/>
            <person name="Louis A."/>
            <person name="Montfort J."/>
            <person name="Bouchez O."/>
            <person name="Roques C."/>
            <person name="Iampietro C."/>
            <person name="Lluch J."/>
            <person name="Castinel A."/>
            <person name="Donnadieu C."/>
            <person name="Desvignes T."/>
            <person name="Floi Bucao C."/>
            <person name="Jouanno E."/>
            <person name="Wen M."/>
            <person name="Mejri S."/>
            <person name="Dirks R."/>
            <person name="Jansen H."/>
            <person name="Henkel C."/>
            <person name="Chen W.J."/>
            <person name="Zahm M."/>
            <person name="Cabau C."/>
            <person name="Klopp C."/>
            <person name="Thompson A.W."/>
            <person name="Robinson-Rechavi M."/>
            <person name="Braasch I."/>
            <person name="Lecointre G."/>
            <person name="Bobe J."/>
            <person name="Postlethwait J.H."/>
            <person name="Berthelot C."/>
            <person name="Roest Crollius H."/>
            <person name="Guiguen Y."/>
        </authorList>
    </citation>
    <scope>NUCLEOTIDE SEQUENCE</scope>
    <source>
        <strain evidence="1">WJC10195</strain>
    </source>
</reference>